<dbReference type="SUPFAM" id="SSF101898">
    <property type="entry name" value="NHL repeat"/>
    <property type="match status" value="1"/>
</dbReference>
<evidence type="ECO:0000313" key="3">
    <source>
        <dbReference type="EMBL" id="CAF1194914.1"/>
    </source>
</evidence>
<dbReference type="Proteomes" id="UP000677228">
    <property type="component" value="Unassembled WGS sequence"/>
</dbReference>
<keyword evidence="6" id="KW-1185">Reference proteome</keyword>
<dbReference type="OrthoDB" id="10035480at2759"/>
<dbReference type="CDD" id="cd05819">
    <property type="entry name" value="NHL"/>
    <property type="match status" value="1"/>
</dbReference>
<proteinExistence type="predicted"/>
<dbReference type="AlphaFoldDB" id="A0A814VTI3"/>
<name>A0A814VTI3_9BILA</name>
<evidence type="ECO:0000313" key="6">
    <source>
        <dbReference type="Proteomes" id="UP000663829"/>
    </source>
</evidence>
<evidence type="ECO:0000313" key="5">
    <source>
        <dbReference type="EMBL" id="CAF4000439.1"/>
    </source>
</evidence>
<feature type="transmembrane region" description="Helical" evidence="1">
    <location>
        <begin position="31"/>
        <end position="55"/>
    </location>
</feature>
<evidence type="ECO:0000256" key="1">
    <source>
        <dbReference type="SAM" id="Phobius"/>
    </source>
</evidence>
<keyword evidence="1" id="KW-0472">Membrane</keyword>
<dbReference type="Proteomes" id="UP000663829">
    <property type="component" value="Unassembled WGS sequence"/>
</dbReference>
<dbReference type="EMBL" id="CAJOBC010008356">
    <property type="protein sequence ID" value="CAF3959383.1"/>
    <property type="molecule type" value="Genomic_DNA"/>
</dbReference>
<sequence>MNFVDLPVPLEPTYDRSPRTIKDLCKEHIKAITLFTICIVIIIILLAVSMCLFLTPAKKNVAVLPMKSITLFLDYYKKLYITDYDRIVMFSPDSIEKASIIIGKDSIRLPILDKPRSIFVDVDENLYVLEVHFDFKEEFYIYRVWYWSKNSTNGKKLLEGNGDCYSLYIDKYMNIYIPENGNHRVVIWYAQQQYQNFSIVAGNGTSGSELNQLNEPYGIYLDENNDKFDLYIGDVKNRRIQKWSLNAAEGITVVSNVNYPMQIASDCHDNFIVWNGDALKLYNSMLTTGLDGIYLLNNFYSGAMGYDNKNGAVYICDMTNNKIIKFSIEGEILLHNTKEAPTA</sequence>
<dbReference type="Proteomes" id="UP000681722">
    <property type="component" value="Unassembled WGS sequence"/>
</dbReference>
<keyword evidence="1" id="KW-0812">Transmembrane</keyword>
<dbReference type="Gene3D" id="2.120.10.30">
    <property type="entry name" value="TolB, C-terminal domain"/>
    <property type="match status" value="1"/>
</dbReference>
<keyword evidence="1" id="KW-1133">Transmembrane helix</keyword>
<comment type="caution">
    <text evidence="3">The sequence shown here is derived from an EMBL/GenBank/DDBJ whole genome shotgun (WGS) entry which is preliminary data.</text>
</comment>
<gene>
    <name evidence="3" type="ORF">GPM918_LOCUS23407</name>
    <name evidence="2" type="ORF">OVA965_LOCUS23462</name>
    <name evidence="4" type="ORF">SRO942_LOCUS23408</name>
    <name evidence="5" type="ORF">TMI583_LOCUS24180</name>
</gene>
<dbReference type="EMBL" id="CAJNOQ010008353">
    <property type="protein sequence ID" value="CAF1194914.1"/>
    <property type="molecule type" value="Genomic_DNA"/>
</dbReference>
<dbReference type="EMBL" id="CAJNOK010013682">
    <property type="protein sequence ID" value="CAF1189424.1"/>
    <property type="molecule type" value="Genomic_DNA"/>
</dbReference>
<dbReference type="EMBL" id="CAJOBA010035210">
    <property type="protein sequence ID" value="CAF4000439.1"/>
    <property type="molecule type" value="Genomic_DNA"/>
</dbReference>
<evidence type="ECO:0000313" key="4">
    <source>
        <dbReference type="EMBL" id="CAF3959383.1"/>
    </source>
</evidence>
<reference evidence="3" key="1">
    <citation type="submission" date="2021-02" db="EMBL/GenBank/DDBJ databases">
        <authorList>
            <person name="Nowell W R."/>
        </authorList>
    </citation>
    <scope>NUCLEOTIDE SEQUENCE</scope>
</reference>
<protein>
    <submittedName>
        <fullName evidence="3">Uncharacterized protein</fullName>
    </submittedName>
</protein>
<accession>A0A814VTI3</accession>
<dbReference type="InterPro" id="IPR011042">
    <property type="entry name" value="6-blade_b-propeller_TolB-like"/>
</dbReference>
<evidence type="ECO:0000313" key="2">
    <source>
        <dbReference type="EMBL" id="CAF1189424.1"/>
    </source>
</evidence>
<organism evidence="3 6">
    <name type="scientific">Didymodactylos carnosus</name>
    <dbReference type="NCBI Taxonomy" id="1234261"/>
    <lineage>
        <taxon>Eukaryota</taxon>
        <taxon>Metazoa</taxon>
        <taxon>Spiralia</taxon>
        <taxon>Gnathifera</taxon>
        <taxon>Rotifera</taxon>
        <taxon>Eurotatoria</taxon>
        <taxon>Bdelloidea</taxon>
        <taxon>Philodinida</taxon>
        <taxon>Philodinidae</taxon>
        <taxon>Didymodactylos</taxon>
    </lineage>
</organism>
<dbReference type="Proteomes" id="UP000682733">
    <property type="component" value="Unassembled WGS sequence"/>
</dbReference>